<dbReference type="EMBL" id="CAKKNE010000002">
    <property type="protein sequence ID" value="CAH0369207.1"/>
    <property type="molecule type" value="Genomic_DNA"/>
</dbReference>
<organism evidence="1 2">
    <name type="scientific">Pelagomonas calceolata</name>
    <dbReference type="NCBI Taxonomy" id="35677"/>
    <lineage>
        <taxon>Eukaryota</taxon>
        <taxon>Sar</taxon>
        <taxon>Stramenopiles</taxon>
        <taxon>Ochrophyta</taxon>
        <taxon>Pelagophyceae</taxon>
        <taxon>Pelagomonadales</taxon>
        <taxon>Pelagomonadaceae</taxon>
        <taxon>Pelagomonas</taxon>
    </lineage>
</organism>
<dbReference type="Proteomes" id="UP000789595">
    <property type="component" value="Unassembled WGS sequence"/>
</dbReference>
<protein>
    <submittedName>
        <fullName evidence="1">Uncharacterized protein</fullName>
    </submittedName>
</protein>
<dbReference type="AlphaFoldDB" id="A0A8J2SLC7"/>
<evidence type="ECO:0000313" key="1">
    <source>
        <dbReference type="EMBL" id="CAH0369207.1"/>
    </source>
</evidence>
<proteinExistence type="predicted"/>
<comment type="caution">
    <text evidence="1">The sequence shown here is derived from an EMBL/GenBank/DDBJ whole genome shotgun (WGS) entry which is preliminary data.</text>
</comment>
<keyword evidence="2" id="KW-1185">Reference proteome</keyword>
<accession>A0A8J2SLC7</accession>
<name>A0A8J2SLC7_9STRA</name>
<reference evidence="1" key="1">
    <citation type="submission" date="2021-11" db="EMBL/GenBank/DDBJ databases">
        <authorList>
            <consortium name="Genoscope - CEA"/>
            <person name="William W."/>
        </authorList>
    </citation>
    <scope>NUCLEOTIDE SEQUENCE</scope>
</reference>
<sequence length="393" mass="43030">MIGRSSLGLMVERHHDAPQSTAAGCLRRDGGPRMTHAILNPSSEGSTWGNGLRGYDLKYARRVPRVRKFEWGSVDDHSFVPSAMSLASLSIGSQARGARVAAIGSFASSQPTSYAETSQRLLEPQGSAYLETKPYPVDLAERDKRVAKQWFSPNLIGNVKQRKRRYKTPASRGASQSIKVQNKDYDRRIEGGRLFQKKEVLQSNSSLYGSMSGRTSQPGTVASSTEGYRNKLHAKHSSDFFLDDPPTEAKLFGTEADTNQSGSAPTKRDLQALARITRPTEDLALLGAAFLVLVDGAADLRWGAFRQRAKQSSSASDALRLQPNSIDDARRRALHAFIDGRLSANVSNFTTRQSRAIRKLEGWVRGALAKADAHIADTYGPARTSPPEDLETV</sequence>
<evidence type="ECO:0000313" key="2">
    <source>
        <dbReference type="Proteomes" id="UP000789595"/>
    </source>
</evidence>
<gene>
    <name evidence="1" type="ORF">PECAL_2P23210</name>
</gene>